<evidence type="ECO:0000256" key="7">
    <source>
        <dbReference type="ARBA" id="ARBA00023015"/>
    </source>
</evidence>
<protein>
    <submittedName>
        <fullName evidence="10">DNA-binding transcriptional regulator, FrmR family</fullName>
    </submittedName>
</protein>
<dbReference type="InterPro" id="IPR038390">
    <property type="entry name" value="Metal_Tscrpt_repr_sf"/>
</dbReference>
<comment type="similarity">
    <text evidence="2">Belongs to the CsoR family.</text>
</comment>
<keyword evidence="7" id="KW-0805">Transcription regulation</keyword>
<keyword evidence="3" id="KW-0963">Cytoplasm</keyword>
<comment type="subcellular location">
    <subcellularLocation>
        <location evidence="1">Cytoplasm</location>
    </subcellularLocation>
</comment>
<dbReference type="GO" id="GO:0032993">
    <property type="term" value="C:protein-DNA complex"/>
    <property type="evidence" value="ECO:0007669"/>
    <property type="project" value="UniProtKB-ARBA"/>
</dbReference>
<evidence type="ECO:0000313" key="10">
    <source>
        <dbReference type="EMBL" id="SNT38072.1"/>
    </source>
</evidence>
<dbReference type="FunFam" id="1.20.58.1000:FF:000003">
    <property type="entry name" value="CopY family transcriptional regulator"/>
    <property type="match status" value="1"/>
</dbReference>
<dbReference type="Pfam" id="PF02583">
    <property type="entry name" value="Trns_repr_metal"/>
    <property type="match status" value="1"/>
</dbReference>
<evidence type="ECO:0000256" key="8">
    <source>
        <dbReference type="ARBA" id="ARBA00023125"/>
    </source>
</evidence>
<gene>
    <name evidence="10" type="ORF">SAMN05421642_11640</name>
</gene>
<dbReference type="GO" id="GO:0005737">
    <property type="term" value="C:cytoplasm"/>
    <property type="evidence" value="ECO:0007669"/>
    <property type="project" value="UniProtKB-SubCell"/>
</dbReference>
<evidence type="ECO:0000256" key="9">
    <source>
        <dbReference type="ARBA" id="ARBA00023163"/>
    </source>
</evidence>
<dbReference type="GO" id="GO:0046872">
    <property type="term" value="F:metal ion binding"/>
    <property type="evidence" value="ECO:0007669"/>
    <property type="project" value="UniProtKB-KW"/>
</dbReference>
<dbReference type="GO" id="GO:0001217">
    <property type="term" value="F:DNA-binding transcription repressor activity"/>
    <property type="evidence" value="ECO:0007669"/>
    <property type="project" value="UniProtKB-ARBA"/>
</dbReference>
<keyword evidence="5" id="KW-0479">Metal-binding</keyword>
<dbReference type="InterPro" id="IPR003735">
    <property type="entry name" value="Metal_Tscrpt_repr"/>
</dbReference>
<dbReference type="EMBL" id="FZOW01000016">
    <property type="protein sequence ID" value="SNT38072.1"/>
    <property type="molecule type" value="Genomic_DNA"/>
</dbReference>
<dbReference type="RefSeq" id="WP_089250732.1">
    <property type="nucleotide sequence ID" value="NZ_FZOW01000016.1"/>
</dbReference>
<evidence type="ECO:0000256" key="4">
    <source>
        <dbReference type="ARBA" id="ARBA00022491"/>
    </source>
</evidence>
<dbReference type="Gene3D" id="1.20.58.1000">
    <property type="entry name" value="Metal-sensitive repressor, helix protomer"/>
    <property type="match status" value="1"/>
</dbReference>
<keyword evidence="11" id="KW-1185">Reference proteome</keyword>
<keyword evidence="9" id="KW-0804">Transcription</keyword>
<dbReference type="OrthoDB" id="9811244at2"/>
<evidence type="ECO:0000313" key="11">
    <source>
        <dbReference type="Proteomes" id="UP000198327"/>
    </source>
</evidence>
<evidence type="ECO:0000256" key="2">
    <source>
        <dbReference type="ARBA" id="ARBA00005428"/>
    </source>
</evidence>
<dbReference type="Proteomes" id="UP000198327">
    <property type="component" value="Unassembled WGS sequence"/>
</dbReference>
<evidence type="ECO:0000256" key="6">
    <source>
        <dbReference type="ARBA" id="ARBA00023008"/>
    </source>
</evidence>
<dbReference type="AlphaFoldDB" id="A0A239M7G3"/>
<reference evidence="11" key="1">
    <citation type="submission" date="2017-06" db="EMBL/GenBank/DDBJ databases">
        <authorList>
            <person name="Varghese N."/>
            <person name="Submissions S."/>
        </authorList>
    </citation>
    <scope>NUCLEOTIDE SEQUENCE [LARGE SCALE GENOMIC DNA]</scope>
    <source>
        <strain evidence="11">JCM 23211</strain>
    </source>
</reference>
<keyword evidence="4" id="KW-0678">Repressor</keyword>
<accession>A0A239M7G3</accession>
<keyword evidence="8 10" id="KW-0238">DNA-binding</keyword>
<evidence type="ECO:0000256" key="3">
    <source>
        <dbReference type="ARBA" id="ARBA00022490"/>
    </source>
</evidence>
<dbReference type="PANTHER" id="PTHR33677:SF3">
    <property type="entry name" value="COPPER-SENSING TRANSCRIPTIONAL REPRESSOR RICR"/>
    <property type="match status" value="1"/>
</dbReference>
<proteinExistence type="inferred from homology"/>
<dbReference type="GO" id="GO:0000976">
    <property type="term" value="F:transcription cis-regulatory region binding"/>
    <property type="evidence" value="ECO:0007669"/>
    <property type="project" value="UniProtKB-ARBA"/>
</dbReference>
<organism evidence="10 11">
    <name type="scientific">Rhodococcoides kyotonense</name>
    <dbReference type="NCBI Taxonomy" id="398843"/>
    <lineage>
        <taxon>Bacteria</taxon>
        <taxon>Bacillati</taxon>
        <taxon>Actinomycetota</taxon>
        <taxon>Actinomycetes</taxon>
        <taxon>Mycobacteriales</taxon>
        <taxon>Nocardiaceae</taxon>
        <taxon>Rhodococcoides</taxon>
    </lineage>
</organism>
<evidence type="ECO:0000256" key="5">
    <source>
        <dbReference type="ARBA" id="ARBA00022723"/>
    </source>
</evidence>
<keyword evidence="6" id="KW-0186">Copper</keyword>
<sequence length="93" mass="9990">MSSYSTEQDDLLKRLRRIEGQIAGISRMVSEDRYCIDVLTQVSAATKALQSVSLKLLDAHLAGCVVEAAKKGGPDADAKVKEASDAIARLVRS</sequence>
<dbReference type="PANTHER" id="PTHR33677">
    <property type="entry name" value="TRANSCRIPTIONAL REPRESSOR FRMR-RELATED"/>
    <property type="match status" value="1"/>
</dbReference>
<evidence type="ECO:0000256" key="1">
    <source>
        <dbReference type="ARBA" id="ARBA00004496"/>
    </source>
</evidence>
<name>A0A239M7G3_9NOCA</name>
<dbReference type="STRING" id="398843.A3K89_23770"/>
<dbReference type="CDD" id="cd10148">
    <property type="entry name" value="CsoR-like_DUF156"/>
    <property type="match status" value="1"/>
</dbReference>